<dbReference type="Proteomes" id="UP001518976">
    <property type="component" value="Unassembled WGS sequence"/>
</dbReference>
<evidence type="ECO:0000256" key="1">
    <source>
        <dbReference type="ARBA" id="ARBA00022801"/>
    </source>
</evidence>
<dbReference type="CDD" id="cd05829">
    <property type="entry name" value="Sortase_F"/>
    <property type="match status" value="1"/>
</dbReference>
<protein>
    <submittedName>
        <fullName evidence="2">Class F sortase</fullName>
    </submittedName>
</protein>
<dbReference type="InterPro" id="IPR005754">
    <property type="entry name" value="Sortase"/>
</dbReference>
<keyword evidence="1" id="KW-0378">Hydrolase</keyword>
<organism evidence="2 3">
    <name type="scientific">Streptomyces spirodelae</name>
    <dbReference type="NCBI Taxonomy" id="2812904"/>
    <lineage>
        <taxon>Bacteria</taxon>
        <taxon>Bacillati</taxon>
        <taxon>Actinomycetota</taxon>
        <taxon>Actinomycetes</taxon>
        <taxon>Kitasatosporales</taxon>
        <taxon>Streptomycetaceae</taxon>
        <taxon>Streptomyces</taxon>
    </lineage>
</organism>
<evidence type="ECO:0000313" key="3">
    <source>
        <dbReference type="Proteomes" id="UP001518976"/>
    </source>
</evidence>
<dbReference type="InterPro" id="IPR023365">
    <property type="entry name" value="Sortase_dom-sf"/>
</dbReference>
<dbReference type="SUPFAM" id="SSF63817">
    <property type="entry name" value="Sortase"/>
    <property type="match status" value="1"/>
</dbReference>
<reference evidence="2 3" key="1">
    <citation type="submission" date="2021-02" db="EMBL/GenBank/DDBJ databases">
        <title>Streptomyces spirodelae sp. nov., isolated from duckweed.</title>
        <authorList>
            <person name="Saimee Y."/>
            <person name="Duangmal K."/>
        </authorList>
    </citation>
    <scope>NUCLEOTIDE SEQUENCE [LARGE SCALE GENOMIC DNA]</scope>
    <source>
        <strain evidence="2 3">DW4-2</strain>
    </source>
</reference>
<name>A0ABS3WWL1_9ACTN</name>
<proteinExistence type="predicted"/>
<dbReference type="InterPro" id="IPR042001">
    <property type="entry name" value="Sortase_F"/>
</dbReference>
<accession>A0ABS3WWL1</accession>
<dbReference type="EMBL" id="JAFFZN010000017">
    <property type="protein sequence ID" value="MBO8187526.1"/>
    <property type="molecule type" value="Genomic_DNA"/>
</dbReference>
<gene>
    <name evidence="2" type="ORF">JW592_18965</name>
</gene>
<dbReference type="Pfam" id="PF04203">
    <property type="entry name" value="Sortase"/>
    <property type="match status" value="1"/>
</dbReference>
<evidence type="ECO:0000313" key="2">
    <source>
        <dbReference type="EMBL" id="MBO8187526.1"/>
    </source>
</evidence>
<dbReference type="Gene3D" id="2.40.260.10">
    <property type="entry name" value="Sortase"/>
    <property type="match status" value="1"/>
</dbReference>
<sequence>MPAQGVRADIVPVGTTRTHDLAVPSDPDDVGWYRFGARPGASSGAAVLVGHVDSRSGALGALASLSSAQRGDRVTVSGANGGQVHYRIVGRRSVAKAAFPSHLFRTSGPPALVLITCAAPFDPDHGGYQRLLIVTAVPAGRG</sequence>
<keyword evidence="3" id="KW-1185">Reference proteome</keyword>
<comment type="caution">
    <text evidence="2">The sequence shown here is derived from an EMBL/GenBank/DDBJ whole genome shotgun (WGS) entry which is preliminary data.</text>
</comment>